<dbReference type="SUPFAM" id="SSF51294">
    <property type="entry name" value="Hedgehog/intein (Hint) domain"/>
    <property type="match status" value="1"/>
</dbReference>
<feature type="compositionally biased region" description="Polar residues" evidence="1">
    <location>
        <begin position="37"/>
        <end position="65"/>
    </location>
</feature>
<organism evidence="3 4">
    <name type="scientific">Seminavis robusta</name>
    <dbReference type="NCBI Taxonomy" id="568900"/>
    <lineage>
        <taxon>Eukaryota</taxon>
        <taxon>Sar</taxon>
        <taxon>Stramenopiles</taxon>
        <taxon>Ochrophyta</taxon>
        <taxon>Bacillariophyta</taxon>
        <taxon>Bacillariophyceae</taxon>
        <taxon>Bacillariophycidae</taxon>
        <taxon>Naviculales</taxon>
        <taxon>Naviculaceae</taxon>
        <taxon>Seminavis</taxon>
    </lineage>
</organism>
<name>A0A9N8HGC7_9STRA</name>
<evidence type="ECO:0000313" key="4">
    <source>
        <dbReference type="Proteomes" id="UP001153069"/>
    </source>
</evidence>
<dbReference type="AlphaFoldDB" id="A0A9N8HGC7"/>
<dbReference type="InterPro" id="IPR036844">
    <property type="entry name" value="Hint_dom_sf"/>
</dbReference>
<evidence type="ECO:0000313" key="3">
    <source>
        <dbReference type="EMBL" id="CAB9511782.1"/>
    </source>
</evidence>
<protein>
    <submittedName>
        <fullName evidence="3">Uncharacterized protein</fullName>
    </submittedName>
</protein>
<proteinExistence type="predicted"/>
<accession>A0A9N8HGC7</accession>
<keyword evidence="2" id="KW-1133">Transmembrane helix</keyword>
<comment type="caution">
    <text evidence="3">The sequence shown here is derived from an EMBL/GenBank/DDBJ whole genome shotgun (WGS) entry which is preliminary data.</text>
</comment>
<dbReference type="EMBL" id="CAICTM010000502">
    <property type="protein sequence ID" value="CAB9511782.1"/>
    <property type="molecule type" value="Genomic_DNA"/>
</dbReference>
<keyword evidence="2" id="KW-0812">Transmembrane</keyword>
<feature type="region of interest" description="Disordered" evidence="1">
    <location>
        <begin position="1"/>
        <end position="65"/>
    </location>
</feature>
<evidence type="ECO:0000256" key="2">
    <source>
        <dbReference type="SAM" id="Phobius"/>
    </source>
</evidence>
<sequence>MQLKDPSFTTSTTSSQTNETPSSFGFLPGIANEEDPATNNSSNPNKRTPGTSSSRPNNATRGSSECCSTQTVAVTVCVIVVLAIVVLAAVANNSSDGSGGRGGFFFLRGGSSGSRGGGGSCFPAGERVLLDNFSQVPIERLHPGSIIHRGGQILAVMKLAADGEDPLHRYNDSVFVTGSHLVQELGGWKPVGESDFATPVEDEQAPTFVYNLISSKHTIMINNTLFADWEEEEDFAENWGLESRILDRLNGHPDMNAPALSSTETVSEGAFQPGTPILLDTGTSVSIEKLEPGDQLQGDDNIVFSVMRLWIPSETMVYHYSMDSSVISVTEWTIVLDDDGLWRNVKHSSNAVAVGLAADGARAWYQLWTTKHQIPVEGGSVFADYEVLDEDDPVFSEEL</sequence>
<evidence type="ECO:0000256" key="1">
    <source>
        <dbReference type="SAM" id="MobiDB-lite"/>
    </source>
</evidence>
<feature type="transmembrane region" description="Helical" evidence="2">
    <location>
        <begin position="71"/>
        <end position="91"/>
    </location>
</feature>
<keyword evidence="2" id="KW-0472">Membrane</keyword>
<feature type="compositionally biased region" description="Low complexity" evidence="1">
    <location>
        <begin position="7"/>
        <end position="23"/>
    </location>
</feature>
<dbReference type="Proteomes" id="UP001153069">
    <property type="component" value="Unassembled WGS sequence"/>
</dbReference>
<gene>
    <name evidence="3" type="ORF">SEMRO_503_G155740.1</name>
</gene>
<reference evidence="3" key="1">
    <citation type="submission" date="2020-06" db="EMBL/GenBank/DDBJ databases">
        <authorList>
            <consortium name="Plant Systems Biology data submission"/>
        </authorList>
    </citation>
    <scope>NUCLEOTIDE SEQUENCE</scope>
    <source>
        <strain evidence="3">D6</strain>
    </source>
</reference>
<keyword evidence="4" id="KW-1185">Reference proteome</keyword>